<dbReference type="Gene3D" id="3.40.50.2300">
    <property type="match status" value="1"/>
</dbReference>
<dbReference type="Pfam" id="PF02518">
    <property type="entry name" value="HATPase_c"/>
    <property type="match status" value="1"/>
</dbReference>
<dbReference type="InterPro" id="IPR011006">
    <property type="entry name" value="CheY-like_superfamily"/>
</dbReference>
<dbReference type="Gene3D" id="3.30.565.10">
    <property type="entry name" value="Histidine kinase-like ATPase, C-terminal domain"/>
    <property type="match status" value="1"/>
</dbReference>
<dbReference type="Gene3D" id="1.10.287.130">
    <property type="match status" value="1"/>
</dbReference>
<dbReference type="InterPro" id="IPR000014">
    <property type="entry name" value="PAS"/>
</dbReference>
<dbReference type="CDD" id="cd00082">
    <property type="entry name" value="HisKA"/>
    <property type="match status" value="1"/>
</dbReference>
<dbReference type="Pfam" id="PF00512">
    <property type="entry name" value="HisKA"/>
    <property type="match status" value="1"/>
</dbReference>
<sequence>MTQLDLRRAIVQRDERSAVLEAEIASRIAAETARTASEEHYRHLFNAVDAGISVLQMRYDADGRAADYRFVEVNRAFSTHTGLSDVEDRWVRDALPGVEQYWLDLYGEVDLTGQSRRVQHIASALDNRWFDVHAFRIGDPADHHVAALFTDITDRRRSEQELHELNETLEQRIAEAIAEREVTAEALRQAQKMEAIGQLTGGLAHDFNNMLTGVIGSIDLIRRFLESGRMDQVHRYLEAAETSAQRAAALTARLLAFGRRQSLDIRPTDVNQLVRGMEDFLRRTLGEQVSLAVALVPGLPPASTDANQLENALLNLCINARDAMPDGGHLTIETTTMQLDPGFAQTGEDLQPGDYVVLSVSDNGQGMSAETITKVFEPFFTTKPIGQGTGLGLSMIYGFLKQSGGHVRIYSELGVGTSVKLFVPCSDAPVVVAEPRVASMPVGAGETVLVVEDDAAVRMVIVNVLDELGYTACEAEHAEEAFAILQTSRQIDLMISDVGLPGLNGRQLAEIARQTRPGLKVLFVTGYAQGAAVRSGFLDHGMDMLTKPFQIDTLAIKVRQMLTP</sequence>
<evidence type="ECO:0000259" key="6">
    <source>
        <dbReference type="PROSITE" id="PS50109"/>
    </source>
</evidence>
<dbReference type="PANTHER" id="PTHR43065:SF42">
    <property type="entry name" value="TWO-COMPONENT SENSOR PPRA"/>
    <property type="match status" value="1"/>
</dbReference>
<dbReference type="SMART" id="SM00388">
    <property type="entry name" value="HisKA"/>
    <property type="match status" value="1"/>
</dbReference>
<feature type="coiled-coil region" evidence="5">
    <location>
        <begin position="155"/>
        <end position="186"/>
    </location>
</feature>
<gene>
    <name evidence="8" type="ORF">B5J99_07090</name>
</gene>
<dbReference type="InterPro" id="IPR036890">
    <property type="entry name" value="HATPase_C_sf"/>
</dbReference>
<dbReference type="EC" id="2.7.13.3" evidence="2"/>
<evidence type="ECO:0000256" key="4">
    <source>
        <dbReference type="PROSITE-ProRule" id="PRU00169"/>
    </source>
</evidence>
<dbReference type="InterPro" id="IPR001789">
    <property type="entry name" value="Sig_transdc_resp-reg_receiver"/>
</dbReference>
<reference evidence="8 9" key="1">
    <citation type="submission" date="2017-03" db="EMBL/GenBank/DDBJ databases">
        <title>Complete genome sequence of Blastomonas fulva degrading microcsystin LR.</title>
        <authorList>
            <person name="Lee H.-g."/>
            <person name="Jin L."/>
            <person name="oh H.-M."/>
        </authorList>
    </citation>
    <scope>NUCLEOTIDE SEQUENCE [LARGE SCALE GENOMIC DNA]</scope>
    <source>
        <strain evidence="8 9">T2</strain>
    </source>
</reference>
<dbReference type="InterPro" id="IPR005467">
    <property type="entry name" value="His_kinase_dom"/>
</dbReference>
<dbReference type="SMART" id="SM00448">
    <property type="entry name" value="REC"/>
    <property type="match status" value="1"/>
</dbReference>
<accession>A0ABN5BAJ3</accession>
<keyword evidence="9" id="KW-1185">Reference proteome</keyword>
<dbReference type="SMART" id="SM00387">
    <property type="entry name" value="HATPase_c"/>
    <property type="match status" value="1"/>
</dbReference>
<dbReference type="SUPFAM" id="SSF52172">
    <property type="entry name" value="CheY-like"/>
    <property type="match status" value="1"/>
</dbReference>
<dbReference type="Pfam" id="PF13188">
    <property type="entry name" value="PAS_8"/>
    <property type="match status" value="1"/>
</dbReference>
<name>A0ABN5BAJ3_9SPHN</name>
<dbReference type="PROSITE" id="PS50110">
    <property type="entry name" value="RESPONSE_REGULATORY"/>
    <property type="match status" value="1"/>
</dbReference>
<dbReference type="Pfam" id="PF00072">
    <property type="entry name" value="Response_reg"/>
    <property type="match status" value="1"/>
</dbReference>
<evidence type="ECO:0000259" key="7">
    <source>
        <dbReference type="PROSITE" id="PS50110"/>
    </source>
</evidence>
<keyword evidence="5" id="KW-0175">Coiled coil</keyword>
<feature type="domain" description="Response regulatory" evidence="7">
    <location>
        <begin position="447"/>
        <end position="562"/>
    </location>
</feature>
<evidence type="ECO:0000313" key="9">
    <source>
        <dbReference type="Proteomes" id="UP000258016"/>
    </source>
</evidence>
<keyword evidence="3 4" id="KW-0597">Phosphoprotein</keyword>
<dbReference type="SUPFAM" id="SSF55874">
    <property type="entry name" value="ATPase domain of HSP90 chaperone/DNA topoisomerase II/histidine kinase"/>
    <property type="match status" value="1"/>
</dbReference>
<dbReference type="InterPro" id="IPR003661">
    <property type="entry name" value="HisK_dim/P_dom"/>
</dbReference>
<dbReference type="SUPFAM" id="SSF47384">
    <property type="entry name" value="Homodimeric domain of signal transducing histidine kinase"/>
    <property type="match status" value="1"/>
</dbReference>
<dbReference type="PROSITE" id="PS50109">
    <property type="entry name" value="HIS_KIN"/>
    <property type="match status" value="1"/>
</dbReference>
<protein>
    <recommendedName>
        <fullName evidence="2">histidine kinase</fullName>
        <ecNumber evidence="2">2.7.13.3</ecNumber>
    </recommendedName>
</protein>
<feature type="modified residue" description="4-aspartylphosphate" evidence="4">
    <location>
        <position position="497"/>
    </location>
</feature>
<dbReference type="InterPro" id="IPR035965">
    <property type="entry name" value="PAS-like_dom_sf"/>
</dbReference>
<dbReference type="InterPro" id="IPR004358">
    <property type="entry name" value="Sig_transdc_His_kin-like_C"/>
</dbReference>
<dbReference type="PRINTS" id="PR00344">
    <property type="entry name" value="BCTRLSENSOR"/>
</dbReference>
<dbReference type="Gene3D" id="3.30.450.20">
    <property type="entry name" value="PAS domain"/>
    <property type="match status" value="1"/>
</dbReference>
<feature type="domain" description="Histidine kinase" evidence="6">
    <location>
        <begin position="202"/>
        <end position="427"/>
    </location>
</feature>
<evidence type="ECO:0000256" key="1">
    <source>
        <dbReference type="ARBA" id="ARBA00000085"/>
    </source>
</evidence>
<dbReference type="SUPFAM" id="SSF55785">
    <property type="entry name" value="PYP-like sensor domain (PAS domain)"/>
    <property type="match status" value="1"/>
</dbReference>
<dbReference type="PANTHER" id="PTHR43065">
    <property type="entry name" value="SENSOR HISTIDINE KINASE"/>
    <property type="match status" value="1"/>
</dbReference>
<evidence type="ECO:0000256" key="3">
    <source>
        <dbReference type="ARBA" id="ARBA00022553"/>
    </source>
</evidence>
<dbReference type="Proteomes" id="UP000258016">
    <property type="component" value="Chromosome"/>
</dbReference>
<evidence type="ECO:0000256" key="2">
    <source>
        <dbReference type="ARBA" id="ARBA00012438"/>
    </source>
</evidence>
<dbReference type="InterPro" id="IPR003594">
    <property type="entry name" value="HATPase_dom"/>
</dbReference>
<evidence type="ECO:0000256" key="5">
    <source>
        <dbReference type="SAM" id="Coils"/>
    </source>
</evidence>
<comment type="catalytic activity">
    <reaction evidence="1">
        <text>ATP + protein L-histidine = ADP + protein N-phospho-L-histidine.</text>
        <dbReference type="EC" id="2.7.13.3"/>
    </reaction>
</comment>
<dbReference type="EMBL" id="CP020083">
    <property type="protein sequence ID" value="ASR53383.1"/>
    <property type="molecule type" value="Genomic_DNA"/>
</dbReference>
<evidence type="ECO:0000313" key="8">
    <source>
        <dbReference type="EMBL" id="ASR53383.1"/>
    </source>
</evidence>
<organism evidence="8 9">
    <name type="scientific">Blastomonas fulva</name>
    <dbReference type="NCBI Taxonomy" id="1550728"/>
    <lineage>
        <taxon>Bacteria</taxon>
        <taxon>Pseudomonadati</taxon>
        <taxon>Pseudomonadota</taxon>
        <taxon>Alphaproteobacteria</taxon>
        <taxon>Sphingomonadales</taxon>
        <taxon>Sphingomonadaceae</taxon>
        <taxon>Blastomonas</taxon>
    </lineage>
</organism>
<proteinExistence type="predicted"/>
<dbReference type="InterPro" id="IPR036097">
    <property type="entry name" value="HisK_dim/P_sf"/>
</dbReference>